<accession>A0ABP6X7Q3</accession>
<feature type="compositionally biased region" description="Basic and acidic residues" evidence="1">
    <location>
        <begin position="322"/>
        <end position="337"/>
    </location>
</feature>
<evidence type="ECO:0000256" key="1">
    <source>
        <dbReference type="SAM" id="MobiDB-lite"/>
    </source>
</evidence>
<evidence type="ECO:0000313" key="2">
    <source>
        <dbReference type="EMBL" id="GAA3562423.1"/>
    </source>
</evidence>
<dbReference type="Proteomes" id="UP001501222">
    <property type="component" value="Unassembled WGS sequence"/>
</dbReference>
<keyword evidence="3" id="KW-1185">Reference proteome</keyword>
<feature type="compositionally biased region" description="Low complexity" evidence="1">
    <location>
        <begin position="304"/>
        <end position="317"/>
    </location>
</feature>
<proteinExistence type="predicted"/>
<comment type="caution">
    <text evidence="2">The sequence shown here is derived from an EMBL/GenBank/DDBJ whole genome shotgun (WGS) entry which is preliminary data.</text>
</comment>
<dbReference type="RefSeq" id="WP_344841465.1">
    <property type="nucleotide sequence ID" value="NZ_BAABAA010000004.1"/>
</dbReference>
<reference evidence="3" key="1">
    <citation type="journal article" date="2019" name="Int. J. Syst. Evol. Microbiol.">
        <title>The Global Catalogue of Microorganisms (GCM) 10K type strain sequencing project: providing services to taxonomists for standard genome sequencing and annotation.</title>
        <authorList>
            <consortium name="The Broad Institute Genomics Platform"/>
            <consortium name="The Broad Institute Genome Sequencing Center for Infectious Disease"/>
            <person name="Wu L."/>
            <person name="Ma J."/>
        </authorList>
    </citation>
    <scope>NUCLEOTIDE SEQUENCE [LARGE SCALE GENOMIC DNA]</scope>
    <source>
        <strain evidence="3">JCM 16928</strain>
    </source>
</reference>
<organism evidence="2 3">
    <name type="scientific">Kribbella ginsengisoli</name>
    <dbReference type="NCBI Taxonomy" id="363865"/>
    <lineage>
        <taxon>Bacteria</taxon>
        <taxon>Bacillati</taxon>
        <taxon>Actinomycetota</taxon>
        <taxon>Actinomycetes</taxon>
        <taxon>Propionibacteriales</taxon>
        <taxon>Kribbellaceae</taxon>
        <taxon>Kribbella</taxon>
    </lineage>
</organism>
<evidence type="ECO:0000313" key="3">
    <source>
        <dbReference type="Proteomes" id="UP001501222"/>
    </source>
</evidence>
<protein>
    <submittedName>
        <fullName evidence="2">Uncharacterized protein</fullName>
    </submittedName>
</protein>
<gene>
    <name evidence="2" type="ORF">GCM10022235_33520</name>
</gene>
<sequence>MDDGGRLVPRDSAVYQEFARLYRLAQNLRPTGIDHWSGDLYATPGGSWGGYSPVTGDIRVSGPVVLRHLVDPASTPAERAEAFATVLHEATHAGMDLDAPNEPNAVRTVHSQGAAEGFAELRTANDFETFTASAGHPELILGEPQYPGAFAAMESLAQQASGLAKDQDSFIEEGVHGPAVMHFDQLADGVVRNRLAEVVPFHEDHRRAVRAALIATMVHPGWPVLKDSSRRTGEKVGEEIRQKLNSKVDEIRGHYRSGRGEVFPVEAPNAEVGRERGAGRADGVAESGKGGAGGGHPEMRFLSGQAAAAGAVRRQPVLGDGARGRGTREGHGREPGRDAGPGNGRG</sequence>
<dbReference type="EMBL" id="BAABAA010000004">
    <property type="protein sequence ID" value="GAA3562423.1"/>
    <property type="molecule type" value="Genomic_DNA"/>
</dbReference>
<feature type="region of interest" description="Disordered" evidence="1">
    <location>
        <begin position="270"/>
        <end position="346"/>
    </location>
</feature>
<name>A0ABP6X7Q3_9ACTN</name>